<proteinExistence type="predicted"/>
<gene>
    <name evidence="1" type="ORF">TSPI_01271</name>
</gene>
<sequence length="129" mass="14150">MSGSNVTVEIPFPDQQFAAYCTLKIGLAFGLDLVQSGVLVQVARIAEGAVANFALQRLEAGVGPQVDFQAVLSRVEFAAVDASVPLGSFAQGRGHKFNRIFRYLAELCQLYRRLMLLLMGQMLKSLLNW</sequence>
<name>A0ABR3KZ11_TRISP</name>
<reference evidence="1 2" key="1">
    <citation type="submission" date="2024-07" db="EMBL/GenBank/DDBJ databases">
        <title>Enhanced genomic and transcriptomic resources for Trichinella pseudospiralis and T. spiralis underpin the discovery of pronounced molecular differences between stages and species.</title>
        <authorList>
            <person name="Pasi K.K."/>
            <person name="La Rosa G."/>
            <person name="Gomez-Morales M.A."/>
            <person name="Tosini F."/>
            <person name="Sumanam S."/>
            <person name="Young N.D."/>
            <person name="Chang B.C."/>
            <person name="Robin G.B."/>
        </authorList>
    </citation>
    <scope>NUCLEOTIDE SEQUENCE [LARGE SCALE GENOMIC DNA]</scope>
    <source>
        <strain evidence="1">ISS534</strain>
    </source>
</reference>
<protein>
    <submittedName>
        <fullName evidence="1">NADPH-dependent conjugated polyketone reductase</fullName>
    </submittedName>
</protein>
<evidence type="ECO:0000313" key="1">
    <source>
        <dbReference type="EMBL" id="KAL1245854.1"/>
    </source>
</evidence>
<comment type="caution">
    <text evidence="1">The sequence shown here is derived from an EMBL/GenBank/DDBJ whole genome shotgun (WGS) entry which is preliminary data.</text>
</comment>
<evidence type="ECO:0000313" key="2">
    <source>
        <dbReference type="Proteomes" id="UP001558632"/>
    </source>
</evidence>
<dbReference type="Proteomes" id="UP001558632">
    <property type="component" value="Unassembled WGS sequence"/>
</dbReference>
<dbReference type="EMBL" id="JBEUSY010000064">
    <property type="protein sequence ID" value="KAL1245854.1"/>
    <property type="molecule type" value="Genomic_DNA"/>
</dbReference>
<keyword evidence="2" id="KW-1185">Reference proteome</keyword>
<organism evidence="1 2">
    <name type="scientific">Trichinella spiralis</name>
    <name type="common">Trichina worm</name>
    <dbReference type="NCBI Taxonomy" id="6334"/>
    <lineage>
        <taxon>Eukaryota</taxon>
        <taxon>Metazoa</taxon>
        <taxon>Ecdysozoa</taxon>
        <taxon>Nematoda</taxon>
        <taxon>Enoplea</taxon>
        <taxon>Dorylaimia</taxon>
        <taxon>Trichinellida</taxon>
        <taxon>Trichinellidae</taxon>
        <taxon>Trichinella</taxon>
    </lineage>
</organism>
<accession>A0ABR3KZ11</accession>